<protein>
    <submittedName>
        <fullName evidence="1">Uncharacterized protein</fullName>
    </submittedName>
</protein>
<accession>A0A1D6E471</accession>
<dbReference type="PaxDb" id="4577-AC212835.3_FGP010"/>
<dbReference type="EMBL" id="CM007648">
    <property type="protein sequence ID" value="ONM15311.1"/>
    <property type="molecule type" value="Genomic_DNA"/>
</dbReference>
<evidence type="ECO:0000313" key="1">
    <source>
        <dbReference type="EMBL" id="ONM15311.1"/>
    </source>
</evidence>
<name>A0A1D6E471_MAIZE</name>
<gene>
    <name evidence="1" type="ORF">ZEAMMB73_Zm00001d002777</name>
</gene>
<dbReference type="eggNOG" id="KOG2066">
    <property type="taxonomic scope" value="Eukaryota"/>
</dbReference>
<reference evidence="1" key="1">
    <citation type="submission" date="2015-12" db="EMBL/GenBank/DDBJ databases">
        <title>Update maize B73 reference genome by single molecule sequencing technologies.</title>
        <authorList>
            <consortium name="Maize Genome Sequencing Project"/>
            <person name="Ware D."/>
        </authorList>
    </citation>
    <scope>NUCLEOTIDE SEQUENCE [LARGE SCALE GENOMIC DNA]</scope>
    <source>
        <tissue evidence="1">Seedling</tissue>
    </source>
</reference>
<proteinExistence type="predicted"/>
<organism evidence="1">
    <name type="scientific">Zea mays</name>
    <name type="common">Maize</name>
    <dbReference type="NCBI Taxonomy" id="4577"/>
    <lineage>
        <taxon>Eukaryota</taxon>
        <taxon>Viridiplantae</taxon>
        <taxon>Streptophyta</taxon>
        <taxon>Embryophyta</taxon>
        <taxon>Tracheophyta</taxon>
        <taxon>Spermatophyta</taxon>
        <taxon>Magnoliopsida</taxon>
        <taxon>Liliopsida</taxon>
        <taxon>Poales</taxon>
        <taxon>Poaceae</taxon>
        <taxon>PACMAD clade</taxon>
        <taxon>Panicoideae</taxon>
        <taxon>Andropogonodae</taxon>
        <taxon>Andropogoneae</taxon>
        <taxon>Tripsacinae</taxon>
        <taxon>Zea</taxon>
    </lineage>
</organism>
<dbReference type="AlphaFoldDB" id="A0A1D6E471"/>
<sequence>MLRKINFGSDQCYSDCYDPIYQCGHGCSKSTILIHRLFPSSNNFFYLFMDHFGFSWLSTFSQSPVNTSRMTLHIRQQCRYQAQISKMLTKTGAVYQQSQRGDKESPPDQNFYICNISFNEYRSAIAEEIIVRNELRCCLMVNLKTRKSYAFLLNVNRVGEEGDYYNSGMRHGSPTLGVVEALDATRATAVTAEEARTIAKEMEKKAATTAKLATIAMDKVGFVVVAVASVVAEEANALDSVAHRYLAVNL</sequence>
<dbReference type="InParanoid" id="A0A1D6E471"/>